<proteinExistence type="predicted"/>
<evidence type="ECO:0000313" key="3">
    <source>
        <dbReference type="Proteomes" id="UP000663586"/>
    </source>
</evidence>
<name>A0A897MK76_9EURY</name>
<dbReference type="EMBL" id="CP064786">
    <property type="protein sequence ID" value="QSG02510.1"/>
    <property type="molecule type" value="Genomic_DNA"/>
</dbReference>
<evidence type="ECO:0000313" key="2">
    <source>
        <dbReference type="EMBL" id="QSG02510.1"/>
    </source>
</evidence>
<organism evidence="2 3">
    <name type="scientific">Natranaeroarchaeum sulfidigenes</name>
    <dbReference type="NCBI Taxonomy" id="2784880"/>
    <lineage>
        <taxon>Archaea</taxon>
        <taxon>Methanobacteriati</taxon>
        <taxon>Methanobacteriota</taxon>
        <taxon>Stenosarchaea group</taxon>
        <taxon>Halobacteria</taxon>
        <taxon>Halobacteriales</taxon>
        <taxon>Natronoarchaeaceae</taxon>
        <taxon>Natranaeroarchaeum</taxon>
    </lineage>
</organism>
<dbReference type="RefSeq" id="WP_238479656.1">
    <property type="nucleotide sequence ID" value="NZ_CP064786.1"/>
</dbReference>
<keyword evidence="3" id="KW-1185">Reference proteome</keyword>
<gene>
    <name evidence="2" type="ORF">AArcS_1293</name>
</gene>
<keyword evidence="1" id="KW-0472">Membrane</keyword>
<keyword evidence="1" id="KW-0812">Transmembrane</keyword>
<dbReference type="Proteomes" id="UP000663586">
    <property type="component" value="Chromosome"/>
</dbReference>
<sequence length="95" mass="10462">MLKNIALSILRIPILIITIPVVSLVGISVISAVDSGITELELRDARSNHARFEGTWTPDELRLEKARRELHQFELAEQNHAAAEGAEAPPMMHAA</sequence>
<dbReference type="KEGG" id="hara:AArcS_1293"/>
<evidence type="ECO:0000256" key="1">
    <source>
        <dbReference type="SAM" id="Phobius"/>
    </source>
</evidence>
<reference evidence="2" key="1">
    <citation type="submission" date="2020-11" db="EMBL/GenBank/DDBJ databases">
        <title>Carbohydrate-dependent, anaerobic sulfur respiration: A novel catabolism in halophilic archaea.</title>
        <authorList>
            <person name="Sorokin D.Y."/>
            <person name="Messina E."/>
            <person name="Smedile F."/>
            <person name="La Cono V."/>
            <person name="Hallsworth J.E."/>
            <person name="Yakimov M.M."/>
        </authorList>
    </citation>
    <scope>NUCLEOTIDE SEQUENCE</scope>
    <source>
        <strain evidence="2">AArc-S</strain>
    </source>
</reference>
<protein>
    <submittedName>
        <fullName evidence="2">Uncharacterized protein</fullName>
    </submittedName>
</protein>
<dbReference type="AlphaFoldDB" id="A0A897MK76"/>
<accession>A0A897MK76</accession>
<feature type="transmembrane region" description="Helical" evidence="1">
    <location>
        <begin position="12"/>
        <end position="33"/>
    </location>
</feature>
<keyword evidence="1" id="KW-1133">Transmembrane helix</keyword>
<dbReference type="GeneID" id="70684675"/>